<dbReference type="AlphaFoldDB" id="A0A5R2ASY8"/>
<proteinExistence type="predicted"/>
<comment type="caution">
    <text evidence="1">The sequence shown here is derived from an EMBL/GenBank/DDBJ whole genome shotgun (WGS) entry which is preliminary data.</text>
</comment>
<dbReference type="Proteomes" id="UP000297946">
    <property type="component" value="Unassembled WGS sequence"/>
</dbReference>
<accession>A0A5R2ASY8</accession>
<sequence>MAKSKKKYCRVRLSKYIHLLKDGKAEHPETWCGQGAGKLTLHNSTRTTLDIASTTCPNCLRRQDYIPSIQRIVNASP</sequence>
<dbReference type="RefSeq" id="WP_135698411.1">
    <property type="nucleotide sequence ID" value="NZ_RQER01000008.1"/>
</dbReference>
<evidence type="ECO:0000313" key="2">
    <source>
        <dbReference type="Proteomes" id="UP000297946"/>
    </source>
</evidence>
<evidence type="ECO:0000313" key="1">
    <source>
        <dbReference type="EMBL" id="TGJ99905.1"/>
    </source>
</evidence>
<organism evidence="1 2">
    <name type="scientific">Leptospira langatensis</name>
    <dbReference type="NCBI Taxonomy" id="2484983"/>
    <lineage>
        <taxon>Bacteria</taxon>
        <taxon>Pseudomonadati</taxon>
        <taxon>Spirochaetota</taxon>
        <taxon>Spirochaetia</taxon>
        <taxon>Leptospirales</taxon>
        <taxon>Leptospiraceae</taxon>
        <taxon>Leptospira</taxon>
    </lineage>
</organism>
<protein>
    <submittedName>
        <fullName evidence="1">Uncharacterized protein</fullName>
    </submittedName>
</protein>
<dbReference type="EMBL" id="RQER01000008">
    <property type="protein sequence ID" value="TGJ99905.1"/>
    <property type="molecule type" value="Genomic_DNA"/>
</dbReference>
<reference evidence="1 2" key="1">
    <citation type="journal article" date="2019" name="PLoS Negl. Trop. Dis.">
        <title>Revisiting the worldwide diversity of Leptospira species in the environment.</title>
        <authorList>
            <person name="Vincent A.T."/>
            <person name="Schiettekatte O."/>
            <person name="Bourhy P."/>
            <person name="Veyrier F.J."/>
            <person name="Picardeau M."/>
        </authorList>
    </citation>
    <scope>NUCLEOTIDE SEQUENCE [LARGE SCALE GENOMIC DNA]</scope>
    <source>
        <strain evidence="1 2">SSW18</strain>
    </source>
</reference>
<gene>
    <name evidence="1" type="ORF">EHO57_14195</name>
</gene>
<name>A0A5R2ASY8_9LEPT</name>